<reference evidence="1 2" key="1">
    <citation type="submission" date="2015-03" db="EMBL/GenBank/DDBJ databases">
        <title>Genome study of Acetobacter sp. SLV-7.</title>
        <authorList>
            <person name="Cho G.Y."/>
            <person name="Jeon C.O."/>
        </authorList>
    </citation>
    <scope>NUCLEOTIDE SEQUENCE [LARGE SCALE GENOMIC DNA]</scope>
    <source>
        <strain evidence="1 2">SLV-7</strain>
    </source>
</reference>
<organism evidence="1 2">
    <name type="scientific">Acetobacter oryzifermentans</name>
    <dbReference type="NCBI Taxonomy" id="1633874"/>
    <lineage>
        <taxon>Bacteria</taxon>
        <taxon>Pseudomonadati</taxon>
        <taxon>Pseudomonadota</taxon>
        <taxon>Alphaproteobacteria</taxon>
        <taxon>Acetobacterales</taxon>
        <taxon>Acetobacteraceae</taxon>
        <taxon>Acetobacter</taxon>
    </lineage>
</organism>
<evidence type="ECO:0000313" key="1">
    <source>
        <dbReference type="EMBL" id="ANA12888.1"/>
    </source>
</evidence>
<keyword evidence="2" id="KW-1185">Reference proteome</keyword>
<name>A0ABN4NLU2_9PROT</name>
<evidence type="ECO:0008006" key="3">
    <source>
        <dbReference type="Google" id="ProtNLM"/>
    </source>
</evidence>
<protein>
    <recommendedName>
        <fullName evidence="3">Phage protein</fullName>
    </recommendedName>
</protein>
<proteinExistence type="predicted"/>
<gene>
    <name evidence="1" type="ORF">WG31_01695</name>
</gene>
<evidence type="ECO:0000313" key="2">
    <source>
        <dbReference type="Proteomes" id="UP000076595"/>
    </source>
</evidence>
<accession>A0ABN4NLU2</accession>
<sequence length="158" mass="17870">MTAPTNWPDPNRPGVPMFPERDGWHVLENKRRKSLKLVFWDHQQEHYCTKIGYLTPLEIVSMDWGYYAPALTPAQINEMLAAERKRIGRAAFGNGYLIACCNIHNMHNEPSIAADILSQADITISEVMAMDLSEYDASALEEIRAARSNDPILKDPEA</sequence>
<dbReference type="EMBL" id="CP011120">
    <property type="protein sequence ID" value="ANA12888.1"/>
    <property type="molecule type" value="Genomic_DNA"/>
</dbReference>
<dbReference type="RefSeq" id="WP_063353426.1">
    <property type="nucleotide sequence ID" value="NZ_CP011120.1"/>
</dbReference>
<dbReference type="Proteomes" id="UP000076595">
    <property type="component" value="Chromosome"/>
</dbReference>